<dbReference type="InterPro" id="IPR007016">
    <property type="entry name" value="O-antigen_ligase-rel_domated"/>
</dbReference>
<evidence type="ECO:0000256" key="4">
    <source>
        <dbReference type="ARBA" id="ARBA00023136"/>
    </source>
</evidence>
<proteinExistence type="predicted"/>
<organism evidence="9 10">
    <name type="scientific">Gynuella sunshinyii YC6258</name>
    <dbReference type="NCBI Taxonomy" id="1445510"/>
    <lineage>
        <taxon>Bacteria</taxon>
        <taxon>Pseudomonadati</taxon>
        <taxon>Pseudomonadota</taxon>
        <taxon>Gammaproteobacteria</taxon>
        <taxon>Oceanospirillales</taxon>
        <taxon>Saccharospirillaceae</taxon>
        <taxon>Gynuella</taxon>
    </lineage>
</organism>
<gene>
    <name evidence="9" type="ORF">YC6258_02408</name>
</gene>
<dbReference type="EMBL" id="CP007142">
    <property type="protein sequence ID" value="AJQ94446.1"/>
    <property type="molecule type" value="Genomic_DNA"/>
</dbReference>
<keyword evidence="2 5" id="KW-0812">Transmembrane</keyword>
<feature type="transmembrane region" description="Helical" evidence="5">
    <location>
        <begin position="196"/>
        <end position="212"/>
    </location>
</feature>
<feature type="transmembrane region" description="Helical" evidence="5">
    <location>
        <begin position="78"/>
        <end position="97"/>
    </location>
</feature>
<feature type="transmembrane region" description="Helical" evidence="5">
    <location>
        <begin position="224"/>
        <end position="241"/>
    </location>
</feature>
<dbReference type="GO" id="GO:0016874">
    <property type="term" value="F:ligase activity"/>
    <property type="evidence" value="ECO:0007669"/>
    <property type="project" value="UniProtKB-KW"/>
</dbReference>
<feature type="transmembrane region" description="Helical" evidence="5">
    <location>
        <begin position="104"/>
        <end position="128"/>
    </location>
</feature>
<evidence type="ECO:0000256" key="2">
    <source>
        <dbReference type="ARBA" id="ARBA00022692"/>
    </source>
</evidence>
<feature type="domain" description="Virulence factor membrane-bound polymerase C-terminal" evidence="7">
    <location>
        <begin position="349"/>
        <end position="515"/>
    </location>
</feature>
<sequence length="538" mass="62353">MNSAPLLLLVLSWLVPDHFLPWGAFYNDFLAFLGVVVFIALKPRVLLFTSGLSFFYIVIVSLWVIQFFNGVYFYKSDIILAFIYVTGAYFAYLAGFSGKNNEHIVFIFALLVLLGGGVSCIIGIIQWLDLSSIWVSGPTLSGRAVGNLGQPNNYATLMIWSIVTLYYLFGRGYISVFLFVFLSILFNWAVVISESRTPLLQYIWILGFLFYYRKQQKSPFSKVAFLPLLSFVFLYLSYPYINHVLLLDDETKLKLVEGNYHGRISIWISLIPAILNSGFWGYGWGGVSVAQFTNLLDSPISHVEYVTQSHNLLFDLILWCGPLIGFLVIGFFVFWIGRRVLHPKTHESWFLLSCIIVLLIHGMLEYPQEYAYFLFPAFWMLGVVDQESGVKKKRYAWPIQIPMFFVFCFISIWVAKEYLVIEEDHRLMRGQNFGLQVDKGLRLSKDLVLLDKQKDFIRFARQKAHKGMSMEELDWFKRVTYSTPIAVSIYRYSVALGLNGRMSEALMEMQKLEKLNRPEEYLYYSYFFKHSIDEGREI</sequence>
<dbReference type="Pfam" id="PF15864">
    <property type="entry name" value="PglL_A"/>
    <property type="match status" value="1"/>
</dbReference>
<dbReference type="Proteomes" id="UP000032266">
    <property type="component" value="Chromosome"/>
</dbReference>
<dbReference type="PANTHER" id="PTHR37422:SF13">
    <property type="entry name" value="LIPOPOLYSACCHARIDE BIOSYNTHESIS PROTEIN PA4999-RELATED"/>
    <property type="match status" value="1"/>
</dbReference>
<feature type="transmembrane region" description="Helical" evidence="5">
    <location>
        <begin position="316"/>
        <end position="336"/>
    </location>
</feature>
<reference evidence="9 10" key="1">
    <citation type="submission" date="2014-01" db="EMBL/GenBank/DDBJ databases">
        <title>Full genme sequencing of cellulolytic bacterium Gynuella sunshinyii YC6258T gen. nov., sp. nov.</title>
        <authorList>
            <person name="Khan H."/>
            <person name="Chung E.J."/>
            <person name="Chung Y.R."/>
        </authorList>
    </citation>
    <scope>NUCLEOTIDE SEQUENCE [LARGE SCALE GENOMIC DNA]</scope>
    <source>
        <strain evidence="9 10">YC6258</strain>
    </source>
</reference>
<feature type="domain" description="O-antigen ligase-related" evidence="6">
    <location>
        <begin position="182"/>
        <end position="321"/>
    </location>
</feature>
<dbReference type="OrthoDB" id="4448at2"/>
<dbReference type="Pfam" id="PF04932">
    <property type="entry name" value="Wzy_C"/>
    <property type="match status" value="1"/>
</dbReference>
<accession>A0A0C5VJI0</accession>
<name>A0A0C5VJI0_9GAMM</name>
<dbReference type="InterPro" id="IPR051533">
    <property type="entry name" value="WaaL-like"/>
</dbReference>
<feature type="transmembrane region" description="Helical" evidence="5">
    <location>
        <begin position="348"/>
        <end position="364"/>
    </location>
</feature>
<feature type="transmembrane region" description="Helical" evidence="5">
    <location>
        <begin position="173"/>
        <end position="190"/>
    </location>
</feature>
<protein>
    <submittedName>
        <fullName evidence="9">Lipid A core-O-antigen ligase-related enzyme</fullName>
    </submittedName>
</protein>
<keyword evidence="4 5" id="KW-0472">Membrane</keyword>
<keyword evidence="9" id="KW-0436">Ligase</keyword>
<feature type="transmembrane region" description="Helical" evidence="5">
    <location>
        <begin position="54"/>
        <end position="72"/>
    </location>
</feature>
<feature type="domain" description="Protein glycosylation ligase" evidence="8">
    <location>
        <begin position="144"/>
        <end position="169"/>
    </location>
</feature>
<comment type="subcellular location">
    <subcellularLocation>
        <location evidence="1">Membrane</location>
        <topology evidence="1">Multi-pass membrane protein</topology>
    </subcellularLocation>
</comment>
<dbReference type="STRING" id="1445510.YC6258_02408"/>
<dbReference type="KEGG" id="gsn:YC6258_02408"/>
<evidence type="ECO:0000259" key="8">
    <source>
        <dbReference type="Pfam" id="PF15864"/>
    </source>
</evidence>
<evidence type="ECO:0000313" key="9">
    <source>
        <dbReference type="EMBL" id="AJQ94446.1"/>
    </source>
</evidence>
<dbReference type="GO" id="GO:0016020">
    <property type="term" value="C:membrane"/>
    <property type="evidence" value="ECO:0007669"/>
    <property type="project" value="UniProtKB-SubCell"/>
</dbReference>
<dbReference type="InterPro" id="IPR031726">
    <property type="entry name" value="PglL_A"/>
</dbReference>
<keyword evidence="10" id="KW-1185">Reference proteome</keyword>
<dbReference type="PANTHER" id="PTHR37422">
    <property type="entry name" value="TEICHURONIC ACID BIOSYNTHESIS PROTEIN TUAE"/>
    <property type="match status" value="1"/>
</dbReference>
<evidence type="ECO:0000259" key="7">
    <source>
        <dbReference type="Pfam" id="PF11846"/>
    </source>
</evidence>
<dbReference type="HOGENOM" id="CLU_031791_1_0_6"/>
<evidence type="ECO:0000256" key="3">
    <source>
        <dbReference type="ARBA" id="ARBA00022989"/>
    </source>
</evidence>
<evidence type="ECO:0000259" key="6">
    <source>
        <dbReference type="Pfam" id="PF04932"/>
    </source>
</evidence>
<dbReference type="RefSeq" id="WP_144407611.1">
    <property type="nucleotide sequence ID" value="NZ_CP007142.1"/>
</dbReference>
<dbReference type="InterPro" id="IPR021797">
    <property type="entry name" value="Wzy_C_2"/>
</dbReference>
<evidence type="ECO:0000256" key="5">
    <source>
        <dbReference type="SAM" id="Phobius"/>
    </source>
</evidence>
<feature type="transmembrane region" description="Helical" evidence="5">
    <location>
        <begin position="395"/>
        <end position="415"/>
    </location>
</feature>
<evidence type="ECO:0000256" key="1">
    <source>
        <dbReference type="ARBA" id="ARBA00004141"/>
    </source>
</evidence>
<evidence type="ECO:0000313" key="10">
    <source>
        <dbReference type="Proteomes" id="UP000032266"/>
    </source>
</evidence>
<dbReference type="Pfam" id="PF11846">
    <property type="entry name" value="Wzy_C_2"/>
    <property type="match status" value="1"/>
</dbReference>
<keyword evidence="3 5" id="KW-1133">Transmembrane helix</keyword>
<dbReference type="AlphaFoldDB" id="A0A0C5VJI0"/>